<keyword evidence="4 8" id="KW-0808">Transferase</keyword>
<accession>A0A9W2YT90</accession>
<evidence type="ECO:0000256" key="9">
    <source>
        <dbReference type="SAM" id="SignalP"/>
    </source>
</evidence>
<evidence type="ECO:0000313" key="13">
    <source>
        <dbReference type="RefSeq" id="XP_055865873.1"/>
    </source>
</evidence>
<gene>
    <name evidence="11 12 13" type="primary">LOC106067997</name>
</gene>
<dbReference type="OrthoDB" id="6042617at2759"/>
<evidence type="ECO:0000256" key="8">
    <source>
        <dbReference type="RuleBase" id="RU366017"/>
    </source>
</evidence>
<dbReference type="PANTHER" id="PTHR21461">
    <property type="entry name" value="GLYCOSYLTRANSFERASE FAMILY 92 PROTEIN"/>
    <property type="match status" value="1"/>
</dbReference>
<organism evidence="10 11">
    <name type="scientific">Biomphalaria glabrata</name>
    <name type="common">Bloodfluke planorb</name>
    <name type="synonym">Freshwater snail</name>
    <dbReference type="NCBI Taxonomy" id="6526"/>
    <lineage>
        <taxon>Eukaryota</taxon>
        <taxon>Metazoa</taxon>
        <taxon>Spiralia</taxon>
        <taxon>Lophotrochozoa</taxon>
        <taxon>Mollusca</taxon>
        <taxon>Gastropoda</taxon>
        <taxon>Heterobranchia</taxon>
        <taxon>Euthyneura</taxon>
        <taxon>Panpulmonata</taxon>
        <taxon>Hygrophila</taxon>
        <taxon>Lymnaeoidea</taxon>
        <taxon>Planorbidae</taxon>
        <taxon>Biomphalaria</taxon>
    </lineage>
</organism>
<evidence type="ECO:0000256" key="2">
    <source>
        <dbReference type="ARBA" id="ARBA00007647"/>
    </source>
</evidence>
<dbReference type="InterPro" id="IPR008166">
    <property type="entry name" value="Glyco_transf_92"/>
</dbReference>
<comment type="subcellular location">
    <subcellularLocation>
        <location evidence="1">Membrane</location>
        <topology evidence="1">Single-pass membrane protein</topology>
    </subcellularLocation>
</comment>
<dbReference type="OMA" id="CTAVHRE"/>
<feature type="signal peptide" evidence="9">
    <location>
        <begin position="1"/>
        <end position="23"/>
    </location>
</feature>
<dbReference type="RefSeq" id="XP_055865871.1">
    <property type="nucleotide sequence ID" value="XM_056009896.1"/>
</dbReference>
<dbReference type="GO" id="GO:0016757">
    <property type="term" value="F:glycosyltransferase activity"/>
    <property type="evidence" value="ECO:0007669"/>
    <property type="project" value="UniProtKB-UniRule"/>
</dbReference>
<dbReference type="EC" id="2.4.1.-" evidence="8"/>
<name>A0A9W2YT90_BIOGL</name>
<dbReference type="Pfam" id="PF01697">
    <property type="entry name" value="Glyco_transf_92"/>
    <property type="match status" value="1"/>
</dbReference>
<dbReference type="GO" id="GO:0005737">
    <property type="term" value="C:cytoplasm"/>
    <property type="evidence" value="ECO:0007669"/>
    <property type="project" value="TreeGrafter"/>
</dbReference>
<dbReference type="Proteomes" id="UP001165740">
    <property type="component" value="Chromosome 14"/>
</dbReference>
<dbReference type="RefSeq" id="XP_055865873.1">
    <property type="nucleotide sequence ID" value="XM_056009898.1"/>
</dbReference>
<comment type="similarity">
    <text evidence="2 8">Belongs to the glycosyltransferase 92 family.</text>
</comment>
<dbReference type="GO" id="GO:0016020">
    <property type="term" value="C:membrane"/>
    <property type="evidence" value="ECO:0007669"/>
    <property type="project" value="UniProtKB-SubCell"/>
</dbReference>
<reference evidence="11 12" key="1">
    <citation type="submission" date="2025-04" db="UniProtKB">
        <authorList>
            <consortium name="RefSeq"/>
        </authorList>
    </citation>
    <scope>IDENTIFICATION</scope>
</reference>
<dbReference type="RefSeq" id="XP_055865872.1">
    <property type="nucleotide sequence ID" value="XM_056009897.1"/>
</dbReference>
<dbReference type="AlphaFoldDB" id="A0A9W2YT90"/>
<sequence length="431" mass="49679">MRRYSTWCLLLFLLCCCLLLTSILSPRDSYQKIQVTESPRRDKSVHYFIPGRYDDIYMYSAIADDPKTLHAGSAVDVVVTALDKTRVSLTCCMLLDGDNGTVFVTPASVYFHNYITLRSFTHIASEYFHPSTYLARQYRCTSQSRPRYVTLTSSACPDSINDYLPVTYPKVSPRGLALCAKVARSPDLNVQKLAEWFEVQRHLGVDKIVVYNLGVDNAISAIFRYYKNLGLLEMLAYELPGEPRSRNLNEVFKRTRQFVQDESVPVLDCKLRMSGYDFVLSHDLDEMVIPRENIPLKRLLKESLATSPNAAGFYLYTSFFLLDWTATNPKQKLIVKAYRTSTVPRWEAIKFVFIPERTRTILTHEIFPRPKYDTAILSPDDVILHHYRKCPRDTWGTCTAATVVDDVMMRFRDLDSQVTQVLERTLKIKQF</sequence>
<keyword evidence="7" id="KW-0472">Membrane</keyword>
<protein>
    <recommendedName>
        <fullName evidence="8">Glycosyltransferase family 92 protein</fullName>
        <ecNumber evidence="8">2.4.1.-</ecNumber>
    </recommendedName>
</protein>
<evidence type="ECO:0000256" key="4">
    <source>
        <dbReference type="ARBA" id="ARBA00022679"/>
    </source>
</evidence>
<proteinExistence type="inferred from homology"/>
<evidence type="ECO:0000256" key="6">
    <source>
        <dbReference type="ARBA" id="ARBA00022989"/>
    </source>
</evidence>
<feature type="chain" id="PRO_5044702440" description="Glycosyltransferase family 92 protein" evidence="9">
    <location>
        <begin position="24"/>
        <end position="431"/>
    </location>
</feature>
<dbReference type="GeneID" id="106067997"/>
<dbReference type="PANTHER" id="PTHR21461:SF69">
    <property type="entry name" value="GLYCOSYLTRANSFERASE FAMILY 92 PROTEIN"/>
    <property type="match status" value="1"/>
</dbReference>
<keyword evidence="3 8" id="KW-0328">Glycosyltransferase</keyword>
<keyword evidence="9" id="KW-0732">Signal</keyword>
<keyword evidence="5" id="KW-0812">Transmembrane</keyword>
<evidence type="ECO:0000256" key="5">
    <source>
        <dbReference type="ARBA" id="ARBA00022692"/>
    </source>
</evidence>
<evidence type="ECO:0000256" key="3">
    <source>
        <dbReference type="ARBA" id="ARBA00022676"/>
    </source>
</evidence>
<evidence type="ECO:0000256" key="7">
    <source>
        <dbReference type="ARBA" id="ARBA00023136"/>
    </source>
</evidence>
<keyword evidence="6" id="KW-1133">Transmembrane helix</keyword>
<evidence type="ECO:0000313" key="10">
    <source>
        <dbReference type="Proteomes" id="UP001165740"/>
    </source>
</evidence>
<keyword evidence="10" id="KW-1185">Reference proteome</keyword>
<evidence type="ECO:0000256" key="1">
    <source>
        <dbReference type="ARBA" id="ARBA00004167"/>
    </source>
</evidence>
<evidence type="ECO:0000313" key="11">
    <source>
        <dbReference type="RefSeq" id="XP_055865871.1"/>
    </source>
</evidence>
<evidence type="ECO:0000313" key="12">
    <source>
        <dbReference type="RefSeq" id="XP_055865872.1"/>
    </source>
</evidence>